<evidence type="ECO:0000313" key="11">
    <source>
        <dbReference type="EMBL" id="OJK04000.1"/>
    </source>
</evidence>
<gene>
    <name evidence="11" type="ORF">ASPACDRAFT_39614</name>
</gene>
<evidence type="ECO:0000256" key="5">
    <source>
        <dbReference type="ARBA" id="ARBA00023002"/>
    </source>
</evidence>
<dbReference type="GO" id="GO:0020037">
    <property type="term" value="F:heme binding"/>
    <property type="evidence" value="ECO:0007669"/>
    <property type="project" value="InterPro"/>
</dbReference>
<dbReference type="GO" id="GO:0016705">
    <property type="term" value="F:oxidoreductase activity, acting on paired donors, with incorporation or reduction of molecular oxygen"/>
    <property type="evidence" value="ECO:0007669"/>
    <property type="project" value="InterPro"/>
</dbReference>
<keyword evidence="10" id="KW-1133">Transmembrane helix</keyword>
<comment type="similarity">
    <text evidence="2 9">Belongs to the cytochrome P450 family.</text>
</comment>
<keyword evidence="5 9" id="KW-0560">Oxidoreductase</keyword>
<dbReference type="EMBL" id="KV878971">
    <property type="protein sequence ID" value="OJK04000.1"/>
    <property type="molecule type" value="Genomic_DNA"/>
</dbReference>
<proteinExistence type="inferred from homology"/>
<dbReference type="PRINTS" id="PR00385">
    <property type="entry name" value="P450"/>
</dbReference>
<name>A0A1L9X6C2_ASPA1</name>
<dbReference type="InterPro" id="IPR001128">
    <property type="entry name" value="Cyt_P450"/>
</dbReference>
<dbReference type="Gene3D" id="1.10.630.10">
    <property type="entry name" value="Cytochrome P450"/>
    <property type="match status" value="1"/>
</dbReference>
<accession>A0A1L9X6C2</accession>
<evidence type="ECO:0000256" key="1">
    <source>
        <dbReference type="ARBA" id="ARBA00001971"/>
    </source>
</evidence>
<evidence type="ECO:0000256" key="10">
    <source>
        <dbReference type="SAM" id="Phobius"/>
    </source>
</evidence>
<dbReference type="InterPro" id="IPR017972">
    <property type="entry name" value="Cyt_P450_CS"/>
</dbReference>
<dbReference type="PANTHER" id="PTHR24305">
    <property type="entry name" value="CYTOCHROME P450"/>
    <property type="match status" value="1"/>
</dbReference>
<dbReference type="AlphaFoldDB" id="A0A1L9X6C2"/>
<keyword evidence="3 8" id="KW-0349">Heme</keyword>
<dbReference type="SUPFAM" id="SSF48264">
    <property type="entry name" value="Cytochrome P450"/>
    <property type="match status" value="1"/>
</dbReference>
<dbReference type="OrthoDB" id="1470350at2759"/>
<keyword evidence="6 8" id="KW-0408">Iron</keyword>
<dbReference type="CDD" id="cd11058">
    <property type="entry name" value="CYP60B-like"/>
    <property type="match status" value="1"/>
</dbReference>
<feature type="transmembrane region" description="Helical" evidence="10">
    <location>
        <begin position="20"/>
        <end position="46"/>
    </location>
</feature>
<dbReference type="OMA" id="EESKDWH"/>
<comment type="cofactor">
    <cofactor evidence="1 8">
        <name>heme</name>
        <dbReference type="ChEBI" id="CHEBI:30413"/>
    </cofactor>
</comment>
<dbReference type="InterPro" id="IPR002401">
    <property type="entry name" value="Cyt_P450_E_grp-I"/>
</dbReference>
<dbReference type="InterPro" id="IPR050121">
    <property type="entry name" value="Cytochrome_P450_monoxygenase"/>
</dbReference>
<dbReference type="PANTHER" id="PTHR24305:SF210">
    <property type="entry name" value="CYTOCHROME P450 MONOOXYGENASE ASQL-RELATED"/>
    <property type="match status" value="1"/>
</dbReference>
<evidence type="ECO:0000256" key="2">
    <source>
        <dbReference type="ARBA" id="ARBA00010617"/>
    </source>
</evidence>
<sequence>MDSLQANREIHNLNLLVAPFFHWSFSHNFFAIFYILGILTGAKLVYNVYLHPLRSHPGPILARATRLYTVLLELQGCLHLRIKEWHDQYGEVVRIAPDSLSYNSSQAWNEICGHRTRDTKAVFDKDQDFFTRSPDGQWSVVAANGDYHRRLRRLLSHAFSEKALRAQEPALQHYVDLLIRQLHHRADQAGGGVVDMVQWFNFTTFDIIGDLAFGDTFGLLDKGVWSRYLAAITGLLDVMVYFRAAKYLLPSPWSLWVASLWAPRHLQQDRIYIYQLAKGKLSRRVELKTERQDFVHYMLKGSRSAIGPEGLSFEEMVTQGQTLIIAGSETTATVLSGMMYYLLTTPRALSRVTQEIRAAFSDERDITVHRAARLPYLHAVLEESLRMYPPVPGILPRVTPAPGQLICGRFVPAGTSVGLHHWACYRSTRNFSDPDTFWPERWMAGKDGARFAKDDRGAFHPFSYGPRNCLGKNLAYAELQLIVSKLFWNFDAELMPGREGWADQRTTSLWIKKALPVRLIPRQYTRSEVEGG</sequence>
<keyword evidence="12" id="KW-1185">Reference proteome</keyword>
<reference evidence="12" key="1">
    <citation type="journal article" date="2017" name="Genome Biol.">
        <title>Comparative genomics reveals high biological diversity and specific adaptations in the industrially and medically important fungal genus Aspergillus.</title>
        <authorList>
            <person name="de Vries R.P."/>
            <person name="Riley R."/>
            <person name="Wiebenga A."/>
            <person name="Aguilar-Osorio G."/>
            <person name="Amillis S."/>
            <person name="Uchima C.A."/>
            <person name="Anderluh G."/>
            <person name="Asadollahi M."/>
            <person name="Askin M."/>
            <person name="Barry K."/>
            <person name="Battaglia E."/>
            <person name="Bayram O."/>
            <person name="Benocci T."/>
            <person name="Braus-Stromeyer S.A."/>
            <person name="Caldana C."/>
            <person name="Canovas D."/>
            <person name="Cerqueira G.C."/>
            <person name="Chen F."/>
            <person name="Chen W."/>
            <person name="Choi C."/>
            <person name="Clum A."/>
            <person name="Dos Santos R.A."/>
            <person name="Damasio A.R."/>
            <person name="Diallinas G."/>
            <person name="Emri T."/>
            <person name="Fekete E."/>
            <person name="Flipphi M."/>
            <person name="Freyberg S."/>
            <person name="Gallo A."/>
            <person name="Gournas C."/>
            <person name="Habgood R."/>
            <person name="Hainaut M."/>
            <person name="Harispe M.L."/>
            <person name="Henrissat B."/>
            <person name="Hilden K.S."/>
            <person name="Hope R."/>
            <person name="Hossain A."/>
            <person name="Karabika E."/>
            <person name="Karaffa L."/>
            <person name="Karanyi Z."/>
            <person name="Krasevec N."/>
            <person name="Kuo A."/>
            <person name="Kusch H."/>
            <person name="LaButti K."/>
            <person name="Lagendijk E.L."/>
            <person name="Lapidus A."/>
            <person name="Levasseur A."/>
            <person name="Lindquist E."/>
            <person name="Lipzen A."/>
            <person name="Logrieco A.F."/>
            <person name="MacCabe A."/>
            <person name="Maekelae M.R."/>
            <person name="Malavazi I."/>
            <person name="Melin P."/>
            <person name="Meyer V."/>
            <person name="Mielnichuk N."/>
            <person name="Miskei M."/>
            <person name="Molnar A.P."/>
            <person name="Mule G."/>
            <person name="Ngan C.Y."/>
            <person name="Orejas M."/>
            <person name="Orosz E."/>
            <person name="Ouedraogo J.P."/>
            <person name="Overkamp K.M."/>
            <person name="Park H.-S."/>
            <person name="Perrone G."/>
            <person name="Piumi F."/>
            <person name="Punt P.J."/>
            <person name="Ram A.F."/>
            <person name="Ramon A."/>
            <person name="Rauscher S."/>
            <person name="Record E."/>
            <person name="Riano-Pachon D.M."/>
            <person name="Robert V."/>
            <person name="Roehrig J."/>
            <person name="Ruller R."/>
            <person name="Salamov A."/>
            <person name="Salih N.S."/>
            <person name="Samson R.A."/>
            <person name="Sandor E."/>
            <person name="Sanguinetti M."/>
            <person name="Schuetze T."/>
            <person name="Sepcic K."/>
            <person name="Shelest E."/>
            <person name="Sherlock G."/>
            <person name="Sophianopoulou V."/>
            <person name="Squina F.M."/>
            <person name="Sun H."/>
            <person name="Susca A."/>
            <person name="Todd R.B."/>
            <person name="Tsang A."/>
            <person name="Unkles S.E."/>
            <person name="van de Wiele N."/>
            <person name="van Rossen-Uffink D."/>
            <person name="Oliveira J.V."/>
            <person name="Vesth T.C."/>
            <person name="Visser J."/>
            <person name="Yu J.-H."/>
            <person name="Zhou M."/>
            <person name="Andersen M.R."/>
            <person name="Archer D.B."/>
            <person name="Baker S.E."/>
            <person name="Benoit I."/>
            <person name="Brakhage A.A."/>
            <person name="Braus G.H."/>
            <person name="Fischer R."/>
            <person name="Frisvad J.C."/>
            <person name="Goldman G.H."/>
            <person name="Houbraken J."/>
            <person name="Oakley B."/>
            <person name="Pocsi I."/>
            <person name="Scazzocchio C."/>
            <person name="Seiboth B."/>
            <person name="vanKuyk P.A."/>
            <person name="Wortman J."/>
            <person name="Dyer P.S."/>
            <person name="Grigoriev I.V."/>
        </authorList>
    </citation>
    <scope>NUCLEOTIDE SEQUENCE [LARGE SCALE GENOMIC DNA]</scope>
    <source>
        <strain evidence="12">ATCC 16872 / CBS 172.66 / WB 5094</strain>
    </source>
</reference>
<keyword evidence="4 8" id="KW-0479">Metal-binding</keyword>
<dbReference type="Proteomes" id="UP000184546">
    <property type="component" value="Unassembled WGS sequence"/>
</dbReference>
<dbReference type="GO" id="GO:0004497">
    <property type="term" value="F:monooxygenase activity"/>
    <property type="evidence" value="ECO:0007669"/>
    <property type="project" value="UniProtKB-KW"/>
</dbReference>
<evidence type="ECO:0000256" key="4">
    <source>
        <dbReference type="ARBA" id="ARBA00022723"/>
    </source>
</evidence>
<organism evidence="11 12">
    <name type="scientific">Aspergillus aculeatus (strain ATCC 16872 / CBS 172.66 / WB 5094)</name>
    <dbReference type="NCBI Taxonomy" id="690307"/>
    <lineage>
        <taxon>Eukaryota</taxon>
        <taxon>Fungi</taxon>
        <taxon>Dikarya</taxon>
        <taxon>Ascomycota</taxon>
        <taxon>Pezizomycotina</taxon>
        <taxon>Eurotiomycetes</taxon>
        <taxon>Eurotiomycetidae</taxon>
        <taxon>Eurotiales</taxon>
        <taxon>Aspergillaceae</taxon>
        <taxon>Aspergillus</taxon>
        <taxon>Aspergillus subgen. Circumdati</taxon>
    </lineage>
</organism>
<keyword evidence="10" id="KW-0812">Transmembrane</keyword>
<dbReference type="InterPro" id="IPR036396">
    <property type="entry name" value="Cyt_P450_sf"/>
</dbReference>
<evidence type="ECO:0000256" key="6">
    <source>
        <dbReference type="ARBA" id="ARBA00023004"/>
    </source>
</evidence>
<dbReference type="STRING" id="690307.A0A1L9X6C2"/>
<dbReference type="GO" id="GO:0005506">
    <property type="term" value="F:iron ion binding"/>
    <property type="evidence" value="ECO:0007669"/>
    <property type="project" value="InterPro"/>
</dbReference>
<evidence type="ECO:0000256" key="9">
    <source>
        <dbReference type="RuleBase" id="RU000461"/>
    </source>
</evidence>
<keyword evidence="10" id="KW-0472">Membrane</keyword>
<evidence type="ECO:0000313" key="12">
    <source>
        <dbReference type="Proteomes" id="UP000184546"/>
    </source>
</evidence>
<protein>
    <submittedName>
        <fullName evidence="11">Uncharacterized protein</fullName>
    </submittedName>
</protein>
<evidence type="ECO:0000256" key="3">
    <source>
        <dbReference type="ARBA" id="ARBA00022617"/>
    </source>
</evidence>
<evidence type="ECO:0000256" key="8">
    <source>
        <dbReference type="PIRSR" id="PIRSR602401-1"/>
    </source>
</evidence>
<dbReference type="RefSeq" id="XP_020060339.1">
    <property type="nucleotide sequence ID" value="XM_020200621.1"/>
</dbReference>
<feature type="binding site" description="axial binding residue" evidence="8">
    <location>
        <position position="469"/>
    </location>
    <ligand>
        <name>heme</name>
        <dbReference type="ChEBI" id="CHEBI:30413"/>
    </ligand>
    <ligandPart>
        <name>Fe</name>
        <dbReference type="ChEBI" id="CHEBI:18248"/>
    </ligandPart>
</feature>
<keyword evidence="7 9" id="KW-0503">Monooxygenase</keyword>
<dbReference type="PROSITE" id="PS00086">
    <property type="entry name" value="CYTOCHROME_P450"/>
    <property type="match status" value="1"/>
</dbReference>
<evidence type="ECO:0000256" key="7">
    <source>
        <dbReference type="ARBA" id="ARBA00023033"/>
    </source>
</evidence>
<dbReference type="Pfam" id="PF00067">
    <property type="entry name" value="p450"/>
    <property type="match status" value="1"/>
</dbReference>
<dbReference type="PRINTS" id="PR00463">
    <property type="entry name" value="EP450I"/>
</dbReference>
<dbReference type="VEuPathDB" id="FungiDB:ASPACDRAFT_39614"/>
<dbReference type="GeneID" id="30974435"/>